<accession>A0AA40ICW2</accession>
<dbReference type="Pfam" id="PF17919">
    <property type="entry name" value="RT_RNaseH_2"/>
    <property type="match status" value="1"/>
</dbReference>
<sequence>MSKSRWTLSLSRIEAILRIPMPTTKKQIREFLGVVGYCRLWIPGFAEIAKPLYSSTGGTQPLNWTKVEQRAFEELKKALISAPALALPDITKPFHLYMSEVRGIAKGVLTQTLGPWKRPVAYLSKRLDPVAAGWPACLQAVAATALLVKEADKLTLGQELALTTPHAVEALLRGAPE</sequence>
<evidence type="ECO:0000313" key="3">
    <source>
        <dbReference type="Proteomes" id="UP001177744"/>
    </source>
</evidence>
<proteinExistence type="predicted"/>
<dbReference type="FunFam" id="3.30.70.270:FF:000020">
    <property type="entry name" value="Transposon Tf2-6 polyprotein-like Protein"/>
    <property type="match status" value="1"/>
</dbReference>
<evidence type="ECO:0000313" key="2">
    <source>
        <dbReference type="EMBL" id="KAK1346827.1"/>
    </source>
</evidence>
<dbReference type="SUPFAM" id="SSF56672">
    <property type="entry name" value="DNA/RNA polymerases"/>
    <property type="match status" value="1"/>
</dbReference>
<gene>
    <name evidence="2" type="ORF">QTO34_000687</name>
</gene>
<reference evidence="2" key="1">
    <citation type="submission" date="2023-06" db="EMBL/GenBank/DDBJ databases">
        <title>Reference genome for the Northern bat (Eptesicus nilssonii), a most northern bat species.</title>
        <authorList>
            <person name="Laine V.N."/>
            <person name="Pulliainen A.T."/>
            <person name="Lilley T.M."/>
        </authorList>
    </citation>
    <scope>NUCLEOTIDE SEQUENCE</scope>
    <source>
        <strain evidence="2">BLF_Eptnil</strain>
        <tissue evidence="2">Kidney</tissue>
    </source>
</reference>
<name>A0AA40ICW2_CNENI</name>
<dbReference type="Gene3D" id="3.30.70.270">
    <property type="match status" value="1"/>
</dbReference>
<organism evidence="2 3">
    <name type="scientific">Cnephaeus nilssonii</name>
    <name type="common">Northern bat</name>
    <name type="synonym">Eptesicus nilssonii</name>
    <dbReference type="NCBI Taxonomy" id="3371016"/>
    <lineage>
        <taxon>Eukaryota</taxon>
        <taxon>Metazoa</taxon>
        <taxon>Chordata</taxon>
        <taxon>Craniata</taxon>
        <taxon>Vertebrata</taxon>
        <taxon>Euteleostomi</taxon>
        <taxon>Mammalia</taxon>
        <taxon>Eutheria</taxon>
        <taxon>Laurasiatheria</taxon>
        <taxon>Chiroptera</taxon>
        <taxon>Yangochiroptera</taxon>
        <taxon>Vespertilionidae</taxon>
        <taxon>Cnephaeus</taxon>
    </lineage>
</organism>
<dbReference type="InterPro" id="IPR043502">
    <property type="entry name" value="DNA/RNA_pol_sf"/>
</dbReference>
<dbReference type="InterPro" id="IPR041577">
    <property type="entry name" value="RT_RNaseH_2"/>
</dbReference>
<dbReference type="PANTHER" id="PTHR33064">
    <property type="entry name" value="POL PROTEIN"/>
    <property type="match status" value="1"/>
</dbReference>
<dbReference type="EMBL" id="JAULJE010000001">
    <property type="protein sequence ID" value="KAK1346827.1"/>
    <property type="molecule type" value="Genomic_DNA"/>
</dbReference>
<keyword evidence="3" id="KW-1185">Reference proteome</keyword>
<protein>
    <recommendedName>
        <fullName evidence="1">Reverse transcriptase/retrotransposon-derived protein RNase H-like domain-containing protein</fullName>
    </recommendedName>
</protein>
<dbReference type="PANTHER" id="PTHR33064:SF29">
    <property type="entry name" value="PEPTIDASE A2 DOMAIN-CONTAINING PROTEIN-RELATED"/>
    <property type="match status" value="1"/>
</dbReference>
<dbReference type="InterPro" id="IPR051320">
    <property type="entry name" value="Viral_Replic_Matur_Polypro"/>
</dbReference>
<feature type="domain" description="Reverse transcriptase/retrotransposon-derived protein RNase H-like" evidence="1">
    <location>
        <begin position="64"/>
        <end position="159"/>
    </location>
</feature>
<evidence type="ECO:0000259" key="1">
    <source>
        <dbReference type="Pfam" id="PF17919"/>
    </source>
</evidence>
<dbReference type="Gene3D" id="3.10.20.370">
    <property type="match status" value="1"/>
</dbReference>
<dbReference type="InterPro" id="IPR043128">
    <property type="entry name" value="Rev_trsase/Diguanyl_cyclase"/>
</dbReference>
<dbReference type="AlphaFoldDB" id="A0AA40ICW2"/>
<comment type="caution">
    <text evidence="2">The sequence shown here is derived from an EMBL/GenBank/DDBJ whole genome shotgun (WGS) entry which is preliminary data.</text>
</comment>
<dbReference type="Proteomes" id="UP001177744">
    <property type="component" value="Unassembled WGS sequence"/>
</dbReference>